<reference evidence="2" key="1">
    <citation type="submission" date="2018-05" db="EMBL/GenBank/DDBJ databases">
        <authorList>
            <person name="Lanie J.A."/>
            <person name="Ng W.-L."/>
            <person name="Kazmierczak K.M."/>
            <person name="Andrzejewski T.M."/>
            <person name="Davidsen T.M."/>
            <person name="Wayne K.J."/>
            <person name="Tettelin H."/>
            <person name="Glass J.I."/>
            <person name="Rusch D."/>
            <person name="Podicherti R."/>
            <person name="Tsui H.-C.T."/>
            <person name="Winkler M.E."/>
        </authorList>
    </citation>
    <scope>NUCLEOTIDE SEQUENCE</scope>
</reference>
<protein>
    <recommendedName>
        <fullName evidence="1">Amidase domain-containing protein</fullName>
    </recommendedName>
</protein>
<proteinExistence type="predicted"/>
<feature type="domain" description="Amidase" evidence="1">
    <location>
        <begin position="24"/>
        <end position="455"/>
    </location>
</feature>
<accession>A0A381QHY7</accession>
<dbReference type="AlphaFoldDB" id="A0A381QHY7"/>
<dbReference type="InterPro" id="IPR000120">
    <property type="entry name" value="Amidase"/>
</dbReference>
<dbReference type="GO" id="GO:0003824">
    <property type="term" value="F:catalytic activity"/>
    <property type="evidence" value="ECO:0007669"/>
    <property type="project" value="InterPro"/>
</dbReference>
<organism evidence="2">
    <name type="scientific">marine metagenome</name>
    <dbReference type="NCBI Taxonomy" id="408172"/>
    <lineage>
        <taxon>unclassified sequences</taxon>
        <taxon>metagenomes</taxon>
        <taxon>ecological metagenomes</taxon>
    </lineage>
</organism>
<dbReference type="Gene3D" id="3.90.1300.10">
    <property type="entry name" value="Amidase signature (AS) domain"/>
    <property type="match status" value="1"/>
</dbReference>
<dbReference type="PANTHER" id="PTHR11895:SF7">
    <property type="entry name" value="GLUTAMYL-TRNA(GLN) AMIDOTRANSFERASE SUBUNIT A, MITOCHONDRIAL"/>
    <property type="match status" value="1"/>
</dbReference>
<dbReference type="SUPFAM" id="SSF75304">
    <property type="entry name" value="Amidase signature (AS) enzymes"/>
    <property type="match status" value="1"/>
</dbReference>
<dbReference type="Pfam" id="PF01425">
    <property type="entry name" value="Amidase"/>
    <property type="match status" value="1"/>
</dbReference>
<dbReference type="InterPro" id="IPR023631">
    <property type="entry name" value="Amidase_dom"/>
</dbReference>
<evidence type="ECO:0000313" key="2">
    <source>
        <dbReference type="EMBL" id="SUZ78952.1"/>
    </source>
</evidence>
<dbReference type="PROSITE" id="PS00571">
    <property type="entry name" value="AMIDASES"/>
    <property type="match status" value="1"/>
</dbReference>
<dbReference type="InterPro" id="IPR020556">
    <property type="entry name" value="Amidase_CS"/>
</dbReference>
<gene>
    <name evidence="2" type="ORF">METZ01_LOCUS31806</name>
</gene>
<dbReference type="InterPro" id="IPR036928">
    <property type="entry name" value="AS_sf"/>
</dbReference>
<sequence length="477" mass="51389">MQNTMMDGVELASLIHAGKASPIELLEDAISRADALNPQLNAIIHRLDQQARERAQQMGAMSVPKEASLWGVPFLTKDLTVMTKGDPYHAGNVALRDADYRAGHTTYLSTMFDHLGLVNFGRTNTPEFGGTITTEPTSHGACKNPWDLDHSTGGSSGGSAAAVAAGIVPIAHANDGGGSIRIPASECGLVGLKPSRGRVSFGPKIGESWAGAAIDGVVTRTIRDSARVLDGISQPWPGDPYWAPPPAVPFEETSSIEPSQLRIGFTTSSDWGPVHSDCVDAVDKTALLLESHGHIVESDGPDGLFDDDLFEHFKVVMAANEARSVTKLGEAIGRTFGADDMEADTRALVELGRRYTASDYLVSVEWLHLYARKIARWWNKFDILLTPVIAEPPPKLGELRDAKLGTKRLREILLFTVQFNITGQPAISVPMHMNANGLPIGVQLVGAMHAEALLLQVGGQLELAESWHRRQPAVRAQ</sequence>
<name>A0A381QHY7_9ZZZZ</name>
<dbReference type="PANTHER" id="PTHR11895">
    <property type="entry name" value="TRANSAMIDASE"/>
    <property type="match status" value="1"/>
</dbReference>
<dbReference type="EMBL" id="UINC01001372">
    <property type="protein sequence ID" value="SUZ78952.1"/>
    <property type="molecule type" value="Genomic_DNA"/>
</dbReference>
<evidence type="ECO:0000259" key="1">
    <source>
        <dbReference type="Pfam" id="PF01425"/>
    </source>
</evidence>